<dbReference type="SUPFAM" id="SSF52058">
    <property type="entry name" value="L domain-like"/>
    <property type="match status" value="2"/>
</dbReference>
<protein>
    <submittedName>
        <fullName evidence="4">Serine threonine-protein kinase BRI1-like</fullName>
    </submittedName>
</protein>
<keyword evidence="4" id="KW-0808">Transferase</keyword>
<keyword evidence="2" id="KW-0677">Repeat</keyword>
<organism evidence="4 5">
    <name type="scientific">Seminavis robusta</name>
    <dbReference type="NCBI Taxonomy" id="568900"/>
    <lineage>
        <taxon>Eukaryota</taxon>
        <taxon>Sar</taxon>
        <taxon>Stramenopiles</taxon>
        <taxon>Ochrophyta</taxon>
        <taxon>Bacillariophyta</taxon>
        <taxon>Bacillariophyceae</taxon>
        <taxon>Bacillariophycidae</taxon>
        <taxon>Naviculales</taxon>
        <taxon>Naviculaceae</taxon>
        <taxon>Seminavis</taxon>
    </lineage>
</organism>
<dbReference type="AlphaFoldDB" id="A0A9N8EEK7"/>
<evidence type="ECO:0000256" key="2">
    <source>
        <dbReference type="ARBA" id="ARBA00022737"/>
    </source>
</evidence>
<dbReference type="Pfam" id="PF13855">
    <property type="entry name" value="LRR_8"/>
    <property type="match status" value="1"/>
</dbReference>
<dbReference type="PRINTS" id="PR00019">
    <property type="entry name" value="LEURICHRPT"/>
</dbReference>
<dbReference type="FunFam" id="3.80.10.10:FF:000041">
    <property type="entry name" value="LRR receptor-like serine/threonine-protein kinase ERECTA"/>
    <property type="match status" value="1"/>
</dbReference>
<dbReference type="PANTHER" id="PTHR48057:SF7">
    <property type="entry name" value="LEUCINE-RICH REPEAT SERINE_THREONINE-PROTEIN KINASE 1"/>
    <property type="match status" value="1"/>
</dbReference>
<dbReference type="InterPro" id="IPR032675">
    <property type="entry name" value="LRR_dom_sf"/>
</dbReference>
<feature type="signal peptide" evidence="3">
    <location>
        <begin position="1"/>
        <end position="24"/>
    </location>
</feature>
<dbReference type="OrthoDB" id="676979at2759"/>
<keyword evidence="1" id="KW-0433">Leucine-rich repeat</keyword>
<comment type="caution">
    <text evidence="4">The sequence shown here is derived from an EMBL/GenBank/DDBJ whole genome shotgun (WGS) entry which is preliminary data.</text>
</comment>
<dbReference type="Proteomes" id="UP001153069">
    <property type="component" value="Unassembled WGS sequence"/>
</dbReference>
<feature type="chain" id="PRO_5040192284" evidence="3">
    <location>
        <begin position="25"/>
        <end position="719"/>
    </location>
</feature>
<name>A0A9N8EEK7_9STRA</name>
<keyword evidence="4" id="KW-0418">Kinase</keyword>
<dbReference type="SMART" id="SM00369">
    <property type="entry name" value="LRR_TYP"/>
    <property type="match status" value="4"/>
</dbReference>
<reference evidence="4" key="1">
    <citation type="submission" date="2020-06" db="EMBL/GenBank/DDBJ databases">
        <authorList>
            <consortium name="Plant Systems Biology data submission"/>
        </authorList>
    </citation>
    <scope>NUCLEOTIDE SEQUENCE</scope>
    <source>
        <strain evidence="4">D6</strain>
    </source>
</reference>
<keyword evidence="3" id="KW-0732">Signal</keyword>
<accession>A0A9N8EEK7</accession>
<evidence type="ECO:0000313" key="5">
    <source>
        <dbReference type="Proteomes" id="UP001153069"/>
    </source>
</evidence>
<dbReference type="GO" id="GO:0016301">
    <property type="term" value="F:kinase activity"/>
    <property type="evidence" value="ECO:0007669"/>
    <property type="project" value="UniProtKB-KW"/>
</dbReference>
<dbReference type="Gene3D" id="3.80.10.10">
    <property type="entry name" value="Ribonuclease Inhibitor"/>
    <property type="match status" value="2"/>
</dbReference>
<evidence type="ECO:0000313" key="4">
    <source>
        <dbReference type="EMBL" id="CAB9517039.1"/>
    </source>
</evidence>
<proteinExistence type="predicted"/>
<dbReference type="InterPro" id="IPR001611">
    <property type="entry name" value="Leu-rich_rpt"/>
</dbReference>
<dbReference type="FunFam" id="3.80.10.10:FF:001678">
    <property type="entry name" value="Calmodulin-binding receptor kinase CaMRLK"/>
    <property type="match status" value="1"/>
</dbReference>
<dbReference type="PROSITE" id="PS51257">
    <property type="entry name" value="PROKAR_LIPOPROTEIN"/>
    <property type="match status" value="1"/>
</dbReference>
<sequence length="719" mass="78782">MTIRLATIKILILVLLYRPRVASAQGVCVGTATACEELFGPEPCPVEGSVDGSGGDLLCATLVDKCLYLCQRQDVAGYNSPCSCLNANFGCDDEGGCSLDLICDGTPECTVLTNALDCSTTDGCEWVSSDDPPVPIPTNLPTSSPADAIDSARLQAAREYLINQGISSQADLDSVGSPQFNALQLMAESGTFRLEIPEGDIDTPEGYEFITRYIMTTIYHSTNGEEWRNQLNFTKPISVCMWRSLFQFSDQSVRFLGVSCNRTTNQVHGLYLPHMNATGTLPTEMGFLTSLRTVILDDNIELGGPWPDLSRLTNMETLTASFCRFNGTIPSWITSLKKIRNLSLAFNDLSGMLPRNLSALEDLFAVAFDHNLLTGDTSSIWEPETSSLGLRELVHFYVEGNLLTGTIDGNFLRDSSNLTFLDISDNQLSGVIPGHLFLFSQLFVMDLHDNLFVSLPEDLPQNTVLDMLAVQKCNLNETIPASISMLRNLRHLDLSQNQFTGVIPTGIGTLTKLTYLFLAQNEFLSNPVPEWVQGLTSLVELSLKTTQRTGPLPSFLSDLDRLWLLDLDDNSLQGTIPNSITTLSRLSILTLNRNQLTGPIPSSFSQTSNLELIFLEGNAGLSGNLGDLFCDNPNYAMDPPTIVASCQLCNQHPDCCAICCSNGEACNPGTFVPDLDPIWQYSFRRVYTFLFQDDQFDQESSSTGNTSDSMAAMIRSIVP</sequence>
<dbReference type="InterPro" id="IPR052595">
    <property type="entry name" value="LRRC69/RLP"/>
</dbReference>
<gene>
    <name evidence="4" type="ORF">SEMRO_826_G207720.1</name>
</gene>
<keyword evidence="5" id="KW-1185">Reference proteome</keyword>
<dbReference type="Pfam" id="PF00560">
    <property type="entry name" value="LRR_1"/>
    <property type="match status" value="3"/>
</dbReference>
<evidence type="ECO:0000256" key="3">
    <source>
        <dbReference type="SAM" id="SignalP"/>
    </source>
</evidence>
<evidence type="ECO:0000256" key="1">
    <source>
        <dbReference type="ARBA" id="ARBA00022614"/>
    </source>
</evidence>
<dbReference type="InterPro" id="IPR003591">
    <property type="entry name" value="Leu-rich_rpt_typical-subtyp"/>
</dbReference>
<dbReference type="PANTHER" id="PTHR48057">
    <property type="entry name" value="LEUCINE-RICH REPEAT SERINE/THREONINE-PROTEIN KINASE 1"/>
    <property type="match status" value="1"/>
</dbReference>
<dbReference type="EMBL" id="CAICTM010000825">
    <property type="protein sequence ID" value="CAB9517039.1"/>
    <property type="molecule type" value="Genomic_DNA"/>
</dbReference>